<sequence>MKPEAIPYWPSSTRMFQVLPTGTVAKAMKPTRVRYKKKPPVFTGPRERLSQMLVRMRQLEGNPHYIALGMAVGIFVSITPIIPLQTLVAIVLAFMVRGSKSAAALGTWLSNPLTIPLVYFANYKLGCFLLGYQKKLDSIAFDSFSQLMELGLEVTWAMIVGGLVIGAVLGVVAYFVTFRVFATIRRRSRQAQADPEARS</sequence>
<name>A0A5K7YP52_9BACT</name>
<evidence type="ECO:0000313" key="4">
    <source>
        <dbReference type="Proteomes" id="UP000427906"/>
    </source>
</evidence>
<dbReference type="RefSeq" id="WP_155318506.1">
    <property type="nucleotide sequence ID" value="NZ_AP021874.1"/>
</dbReference>
<dbReference type="PANTHER" id="PTHR40547:SF1">
    <property type="entry name" value="SLL0298 PROTEIN"/>
    <property type="match status" value="1"/>
</dbReference>
<evidence type="ECO:0000256" key="1">
    <source>
        <dbReference type="SAM" id="Phobius"/>
    </source>
</evidence>
<feature type="domain" description="DUF2062" evidence="2">
    <location>
        <begin position="48"/>
        <end position="189"/>
    </location>
</feature>
<dbReference type="Pfam" id="PF09835">
    <property type="entry name" value="DUF2062"/>
    <property type="match status" value="1"/>
</dbReference>
<feature type="transmembrane region" description="Helical" evidence="1">
    <location>
        <begin position="102"/>
        <end position="121"/>
    </location>
</feature>
<evidence type="ECO:0000259" key="2">
    <source>
        <dbReference type="Pfam" id="PF09835"/>
    </source>
</evidence>
<reference evidence="3 4" key="1">
    <citation type="submission" date="2019-11" db="EMBL/GenBank/DDBJ databases">
        <title>Comparative genomics of hydrocarbon-degrading Desulfosarcina strains.</title>
        <authorList>
            <person name="Watanabe M."/>
            <person name="Kojima H."/>
            <person name="Fukui M."/>
        </authorList>
    </citation>
    <scope>NUCLEOTIDE SEQUENCE [LARGE SCALE GENOMIC DNA]</scope>
    <source>
        <strain evidence="3 4">PL12</strain>
    </source>
</reference>
<feature type="transmembrane region" description="Helical" evidence="1">
    <location>
        <begin position="156"/>
        <end position="182"/>
    </location>
</feature>
<dbReference type="PANTHER" id="PTHR40547">
    <property type="entry name" value="SLL0298 PROTEIN"/>
    <property type="match status" value="1"/>
</dbReference>
<dbReference type="Proteomes" id="UP000427906">
    <property type="component" value="Chromosome"/>
</dbReference>
<dbReference type="InterPro" id="IPR018639">
    <property type="entry name" value="DUF2062"/>
</dbReference>
<accession>A0A5K7YP52</accession>
<proteinExistence type="predicted"/>
<dbReference type="AlphaFoldDB" id="A0A5K7YP52"/>
<keyword evidence="1" id="KW-0472">Membrane</keyword>
<keyword evidence="1" id="KW-0812">Transmembrane</keyword>
<organism evidence="3 4">
    <name type="scientific">Desulfosarcina alkanivorans</name>
    <dbReference type="NCBI Taxonomy" id="571177"/>
    <lineage>
        <taxon>Bacteria</taxon>
        <taxon>Pseudomonadati</taxon>
        <taxon>Thermodesulfobacteriota</taxon>
        <taxon>Desulfobacteria</taxon>
        <taxon>Desulfobacterales</taxon>
        <taxon>Desulfosarcinaceae</taxon>
        <taxon>Desulfosarcina</taxon>
    </lineage>
</organism>
<feature type="transmembrane region" description="Helical" evidence="1">
    <location>
        <begin position="65"/>
        <end position="95"/>
    </location>
</feature>
<evidence type="ECO:0000313" key="3">
    <source>
        <dbReference type="EMBL" id="BBO70568.1"/>
    </source>
</evidence>
<dbReference type="EMBL" id="AP021874">
    <property type="protein sequence ID" value="BBO70568.1"/>
    <property type="molecule type" value="Genomic_DNA"/>
</dbReference>
<gene>
    <name evidence="3" type="ORF">DSCA_44980</name>
</gene>
<keyword evidence="4" id="KW-1185">Reference proteome</keyword>
<dbReference type="KEGG" id="dalk:DSCA_44980"/>
<keyword evidence="1" id="KW-1133">Transmembrane helix</keyword>
<protein>
    <recommendedName>
        <fullName evidence="2">DUF2062 domain-containing protein</fullName>
    </recommendedName>
</protein>
<dbReference type="OrthoDB" id="9794343at2"/>